<keyword evidence="1" id="KW-0175">Coiled coil</keyword>
<evidence type="ECO:0000313" key="2">
    <source>
        <dbReference type="WBParaSite" id="TTAC_0001012401-mRNA-1"/>
    </source>
</evidence>
<sequence>LEKLQAEHARCSQQIQQKQQQLETLMKQLEQQAEEILTTKIEALTASLCEKDANLALIQTTGPQNTASNQAVQKLTNEKETIQTQLRQLTFARDALAEQRKAQ</sequence>
<accession>A0A0R3X999</accession>
<dbReference type="InterPro" id="IPR019323">
    <property type="entry name" value="ELKS/CAST"/>
</dbReference>
<reference evidence="2" key="1">
    <citation type="submission" date="2017-02" db="UniProtKB">
        <authorList>
            <consortium name="WormBaseParasite"/>
        </authorList>
    </citation>
    <scope>IDENTIFICATION</scope>
</reference>
<evidence type="ECO:0000256" key="1">
    <source>
        <dbReference type="SAM" id="Coils"/>
    </source>
</evidence>
<dbReference type="Pfam" id="PF10174">
    <property type="entry name" value="Cast"/>
    <property type="match status" value="1"/>
</dbReference>
<feature type="coiled-coil region" evidence="1">
    <location>
        <begin position="1"/>
        <end position="42"/>
    </location>
</feature>
<proteinExistence type="predicted"/>
<dbReference type="WBParaSite" id="TTAC_0001012401-mRNA-1">
    <property type="protein sequence ID" value="TTAC_0001012401-mRNA-1"/>
    <property type="gene ID" value="TTAC_0001012401"/>
</dbReference>
<protein>
    <submittedName>
        <fullName evidence="2">GOLGA2L5 domain-containing protein</fullName>
    </submittedName>
</protein>
<name>A0A0R3X999_HYDTA</name>
<organism evidence="2">
    <name type="scientific">Hydatigena taeniaeformis</name>
    <name type="common">Feline tapeworm</name>
    <name type="synonym">Taenia taeniaeformis</name>
    <dbReference type="NCBI Taxonomy" id="6205"/>
    <lineage>
        <taxon>Eukaryota</taxon>
        <taxon>Metazoa</taxon>
        <taxon>Spiralia</taxon>
        <taxon>Lophotrochozoa</taxon>
        <taxon>Platyhelminthes</taxon>
        <taxon>Cestoda</taxon>
        <taxon>Eucestoda</taxon>
        <taxon>Cyclophyllidea</taxon>
        <taxon>Taeniidae</taxon>
        <taxon>Hydatigera</taxon>
    </lineage>
</organism>
<dbReference type="STRING" id="6205.A0A0R3X999"/>
<dbReference type="AlphaFoldDB" id="A0A0R3X999"/>